<keyword evidence="2" id="KW-0720">Serine protease</keyword>
<evidence type="ECO:0000256" key="2">
    <source>
        <dbReference type="RuleBase" id="RU368024"/>
    </source>
</evidence>
<dbReference type="PRINTS" id="PR00862">
    <property type="entry name" value="PROLIGOPTASE"/>
</dbReference>
<dbReference type="Gene3D" id="3.40.50.1820">
    <property type="entry name" value="alpha/beta hydrolase"/>
    <property type="match status" value="1"/>
</dbReference>
<evidence type="ECO:0000313" key="5">
    <source>
        <dbReference type="Proteomes" id="UP001530315"/>
    </source>
</evidence>
<accession>A0ABD3NT74</accession>
<organism evidence="4 5">
    <name type="scientific">Stephanodiscus triporus</name>
    <dbReference type="NCBI Taxonomy" id="2934178"/>
    <lineage>
        <taxon>Eukaryota</taxon>
        <taxon>Sar</taxon>
        <taxon>Stramenopiles</taxon>
        <taxon>Ochrophyta</taxon>
        <taxon>Bacillariophyta</taxon>
        <taxon>Coscinodiscophyceae</taxon>
        <taxon>Thalassiosirophycidae</taxon>
        <taxon>Stephanodiscales</taxon>
        <taxon>Stephanodiscaceae</taxon>
        <taxon>Stephanodiscus</taxon>
    </lineage>
</organism>
<dbReference type="Proteomes" id="UP001530315">
    <property type="component" value="Unassembled WGS sequence"/>
</dbReference>
<evidence type="ECO:0000259" key="3">
    <source>
        <dbReference type="Pfam" id="PF00326"/>
    </source>
</evidence>
<dbReference type="InterPro" id="IPR002470">
    <property type="entry name" value="Peptidase_S9A"/>
</dbReference>
<dbReference type="SUPFAM" id="SSF53474">
    <property type="entry name" value="alpha/beta-Hydrolases"/>
    <property type="match status" value="1"/>
</dbReference>
<dbReference type="EC" id="3.4.21.-" evidence="2"/>
<proteinExistence type="inferred from homology"/>
<dbReference type="PANTHER" id="PTHR42881">
    <property type="entry name" value="PROLYL ENDOPEPTIDASE"/>
    <property type="match status" value="1"/>
</dbReference>
<keyword evidence="5" id="KW-1185">Reference proteome</keyword>
<feature type="domain" description="Peptidase S9 prolyl oligopeptidase catalytic" evidence="3">
    <location>
        <begin position="330"/>
        <end position="424"/>
    </location>
</feature>
<dbReference type="GO" id="GO:0006508">
    <property type="term" value="P:proteolysis"/>
    <property type="evidence" value="ECO:0007669"/>
    <property type="project" value="UniProtKB-KW"/>
</dbReference>
<dbReference type="Pfam" id="PF00326">
    <property type="entry name" value="Peptidase_S9"/>
    <property type="match status" value="1"/>
</dbReference>
<protein>
    <recommendedName>
        <fullName evidence="2">Prolyl endopeptidase</fullName>
        <ecNumber evidence="2">3.4.21.-</ecNumber>
    </recommendedName>
</protein>
<evidence type="ECO:0000256" key="1">
    <source>
        <dbReference type="ARBA" id="ARBA00005228"/>
    </source>
</evidence>
<comment type="caution">
    <text evidence="4">The sequence shown here is derived from an EMBL/GenBank/DDBJ whole genome shotgun (WGS) entry which is preliminary data.</text>
</comment>
<dbReference type="EMBL" id="JALLAZ020001208">
    <property type="protein sequence ID" value="KAL3778598.1"/>
    <property type="molecule type" value="Genomic_DNA"/>
</dbReference>
<dbReference type="InterPro" id="IPR051167">
    <property type="entry name" value="Prolyl_oligopep/macrocyclase"/>
</dbReference>
<keyword evidence="2" id="KW-0645">Protease</keyword>
<evidence type="ECO:0000313" key="4">
    <source>
        <dbReference type="EMBL" id="KAL3778598.1"/>
    </source>
</evidence>
<sequence>MQGRVVGGRRYRSGYPRTVREWTRGSKVDDAPIVFEGEETDVSCGQYLYDETHREGGSMYEVQSRSISFYNSLYHVRKEPTDKFLKLAIALNTEVSFFGRWMLLQLKADWEANDNGSDKVFKSGSLIYVDARAFLDFSGAKVDGNQDAIKETGSRLQYHVLFAPSESTSYTGYSTTKNYLILYMLDDVKERLQFFKLGDRGGPFELVYSDDEGGQIRTASAGGVDSKESDLIWLTTSSYTQPSTLYLADARKCGSNGYIISKLKSLPHMYDSSELEVTQHFATSKDGTKIPYFMIAKKGLLLDGSTPTLLYGYGGFEISLGPRYVTTVGISWLERGGVYVEANIRGGGEYGPKWHQSALKENRNKCYEDFIAVGEHLVASNICTPKSLACRGGSNGGLLAGNMLVQAPDLFAAIHVAVPLLDMKR</sequence>
<dbReference type="InterPro" id="IPR001375">
    <property type="entry name" value="Peptidase_S9_cat"/>
</dbReference>
<reference evidence="4 5" key="1">
    <citation type="submission" date="2024-10" db="EMBL/GenBank/DDBJ databases">
        <title>Updated reference genomes for cyclostephanoid diatoms.</title>
        <authorList>
            <person name="Roberts W.R."/>
            <person name="Alverson A.J."/>
        </authorList>
    </citation>
    <scope>NUCLEOTIDE SEQUENCE [LARGE SCALE GENOMIC DNA]</scope>
    <source>
        <strain evidence="4 5">AJA276-08</strain>
    </source>
</reference>
<dbReference type="PANTHER" id="PTHR42881:SF13">
    <property type="entry name" value="PROLYL ENDOPEPTIDASE"/>
    <property type="match status" value="1"/>
</dbReference>
<gene>
    <name evidence="4" type="ORF">ACHAW5_010239</name>
</gene>
<keyword evidence="2" id="KW-0378">Hydrolase</keyword>
<comment type="similarity">
    <text evidence="1 2">Belongs to the peptidase S9A family.</text>
</comment>
<dbReference type="GO" id="GO:0004252">
    <property type="term" value="F:serine-type endopeptidase activity"/>
    <property type="evidence" value="ECO:0007669"/>
    <property type="project" value="UniProtKB-UniRule"/>
</dbReference>
<dbReference type="InterPro" id="IPR029058">
    <property type="entry name" value="AB_hydrolase_fold"/>
</dbReference>
<dbReference type="AlphaFoldDB" id="A0ABD3NT74"/>
<dbReference type="SUPFAM" id="SSF50993">
    <property type="entry name" value="Peptidase/esterase 'gauge' domain"/>
    <property type="match status" value="1"/>
</dbReference>
<name>A0ABD3NT74_9STRA</name>